<dbReference type="InterPro" id="IPR015424">
    <property type="entry name" value="PyrdxlP-dep_Trfase"/>
</dbReference>
<dbReference type="GO" id="GO:0008483">
    <property type="term" value="F:transaminase activity"/>
    <property type="evidence" value="ECO:0007669"/>
    <property type="project" value="UniProtKB-KW"/>
</dbReference>
<dbReference type="Pfam" id="PF00155">
    <property type="entry name" value="Aminotran_1_2"/>
    <property type="match status" value="1"/>
</dbReference>
<dbReference type="Proteomes" id="UP000240978">
    <property type="component" value="Unassembled WGS sequence"/>
</dbReference>
<evidence type="ECO:0000313" key="8">
    <source>
        <dbReference type="EMBL" id="PSL25915.1"/>
    </source>
</evidence>
<evidence type="ECO:0000256" key="1">
    <source>
        <dbReference type="ARBA" id="ARBA00005384"/>
    </source>
</evidence>
<feature type="region of interest" description="Disordered" evidence="6">
    <location>
        <begin position="93"/>
        <end position="114"/>
    </location>
</feature>
<dbReference type="CDD" id="cd07377">
    <property type="entry name" value="WHTH_GntR"/>
    <property type="match status" value="1"/>
</dbReference>
<evidence type="ECO:0000256" key="4">
    <source>
        <dbReference type="ARBA" id="ARBA00023125"/>
    </source>
</evidence>
<protein>
    <submittedName>
        <fullName evidence="8">GntR family transcriptional regulator/MocR family aminotransferase</fullName>
    </submittedName>
</protein>
<evidence type="ECO:0000256" key="2">
    <source>
        <dbReference type="ARBA" id="ARBA00022898"/>
    </source>
</evidence>
<keyword evidence="8" id="KW-0808">Transferase</keyword>
<dbReference type="InterPro" id="IPR051446">
    <property type="entry name" value="HTH_trans_reg/aminotransferase"/>
</dbReference>
<comment type="similarity">
    <text evidence="1">In the C-terminal section; belongs to the class-I pyridoxal-phosphate-dependent aminotransferase family.</text>
</comment>
<keyword evidence="8" id="KW-0032">Aminotransferase</keyword>
<dbReference type="SUPFAM" id="SSF53383">
    <property type="entry name" value="PLP-dependent transferases"/>
    <property type="match status" value="1"/>
</dbReference>
<dbReference type="PROSITE" id="PS50949">
    <property type="entry name" value="HTH_GNTR"/>
    <property type="match status" value="1"/>
</dbReference>
<dbReference type="InterPro" id="IPR015421">
    <property type="entry name" value="PyrdxlP-dep_Trfase_major"/>
</dbReference>
<sequence length="496" mass="55707">MRISKDTLLPAMKSYRHVQIQLLFNSKEPIYQQIKAYIINEIMRGRLLPGALLPGSRVLAQQLKVNRNTIILAYDQLTAAGWLTSHYKSGTRVSDSMPAGQKGPPGQETPPKPSLHIPFRHVNISLSPSNPSGNYDIIFDDGRPDLNLIPVAEISRECKRLFQQDNQRQIFTNNTDRGNELLLQEVNTMLNNDRGLAVTTENICITHGMQMALYLTAQTLLSRGDHVAVEHPGYQPAWQAFNIAGAQLHYIPSGPEGINIEKLEACCRSTPLKALYITPHHQYPTTTTLSAEKRADLLALSKRYKFVIIEDDYDHEYHFHTHHIPLAGMEHVDNIIYIGSVMHTLPISFVCGPAAFISSLSAYRSVVNHEGDPIFQQAIANLMAAGDIRRHIHNTRYVYMKRLELANSIIHSIFAGQAHYTRPQGGLAIWLQLHKQVEAEQLLRKVQSAGMNMVNPLSYYTSQHSHISGLRLGYASLEEPMIIKGLGKLAKVIQQL</sequence>
<accession>A0A2P8FW99</accession>
<dbReference type="GO" id="GO:0003700">
    <property type="term" value="F:DNA-binding transcription factor activity"/>
    <property type="evidence" value="ECO:0007669"/>
    <property type="project" value="InterPro"/>
</dbReference>
<keyword evidence="4" id="KW-0238">DNA-binding</keyword>
<dbReference type="PANTHER" id="PTHR46577:SF1">
    <property type="entry name" value="HTH-TYPE TRANSCRIPTIONAL REGULATORY PROTEIN GABR"/>
    <property type="match status" value="1"/>
</dbReference>
<gene>
    <name evidence="8" type="ORF">CLV42_112121</name>
</gene>
<evidence type="ECO:0000313" key="9">
    <source>
        <dbReference type="Proteomes" id="UP000240978"/>
    </source>
</evidence>
<name>A0A2P8FW99_9BACT</name>
<dbReference type="PANTHER" id="PTHR46577">
    <property type="entry name" value="HTH-TYPE TRANSCRIPTIONAL REGULATORY PROTEIN GABR"/>
    <property type="match status" value="1"/>
</dbReference>
<reference evidence="8 9" key="1">
    <citation type="submission" date="2018-03" db="EMBL/GenBank/DDBJ databases">
        <title>Genomic Encyclopedia of Archaeal and Bacterial Type Strains, Phase II (KMG-II): from individual species to whole genera.</title>
        <authorList>
            <person name="Goeker M."/>
        </authorList>
    </citation>
    <scope>NUCLEOTIDE SEQUENCE [LARGE SCALE GENOMIC DNA]</scope>
    <source>
        <strain evidence="8 9">DSM 18107</strain>
    </source>
</reference>
<dbReference type="InterPro" id="IPR036390">
    <property type="entry name" value="WH_DNA-bd_sf"/>
</dbReference>
<dbReference type="SMART" id="SM00345">
    <property type="entry name" value="HTH_GNTR"/>
    <property type="match status" value="1"/>
</dbReference>
<comment type="caution">
    <text evidence="8">The sequence shown here is derived from an EMBL/GenBank/DDBJ whole genome shotgun (WGS) entry which is preliminary data.</text>
</comment>
<dbReference type="EMBL" id="PYGK01000012">
    <property type="protein sequence ID" value="PSL25915.1"/>
    <property type="molecule type" value="Genomic_DNA"/>
</dbReference>
<dbReference type="CDD" id="cd00609">
    <property type="entry name" value="AAT_like"/>
    <property type="match status" value="1"/>
</dbReference>
<dbReference type="InterPro" id="IPR000524">
    <property type="entry name" value="Tscrpt_reg_HTH_GntR"/>
</dbReference>
<evidence type="ECO:0000256" key="5">
    <source>
        <dbReference type="ARBA" id="ARBA00023163"/>
    </source>
</evidence>
<dbReference type="AlphaFoldDB" id="A0A2P8FW99"/>
<dbReference type="GO" id="GO:0030170">
    <property type="term" value="F:pyridoxal phosphate binding"/>
    <property type="evidence" value="ECO:0007669"/>
    <property type="project" value="InterPro"/>
</dbReference>
<feature type="domain" description="HTH gntR-type" evidence="7">
    <location>
        <begin position="28"/>
        <end position="96"/>
    </location>
</feature>
<dbReference type="Gene3D" id="3.40.640.10">
    <property type="entry name" value="Type I PLP-dependent aspartate aminotransferase-like (Major domain)"/>
    <property type="match status" value="1"/>
</dbReference>
<evidence type="ECO:0000259" key="7">
    <source>
        <dbReference type="PROSITE" id="PS50949"/>
    </source>
</evidence>
<dbReference type="Gene3D" id="1.10.10.10">
    <property type="entry name" value="Winged helix-like DNA-binding domain superfamily/Winged helix DNA-binding domain"/>
    <property type="match status" value="1"/>
</dbReference>
<dbReference type="Pfam" id="PF00392">
    <property type="entry name" value="GntR"/>
    <property type="match status" value="1"/>
</dbReference>
<keyword evidence="3" id="KW-0805">Transcription regulation</keyword>
<keyword evidence="9" id="KW-1185">Reference proteome</keyword>
<dbReference type="InterPro" id="IPR004839">
    <property type="entry name" value="Aminotransferase_I/II_large"/>
</dbReference>
<evidence type="ECO:0000256" key="6">
    <source>
        <dbReference type="SAM" id="MobiDB-lite"/>
    </source>
</evidence>
<keyword evidence="2" id="KW-0663">Pyridoxal phosphate</keyword>
<organism evidence="8 9">
    <name type="scientific">Chitinophaga ginsengisoli</name>
    <dbReference type="NCBI Taxonomy" id="363837"/>
    <lineage>
        <taxon>Bacteria</taxon>
        <taxon>Pseudomonadati</taxon>
        <taxon>Bacteroidota</taxon>
        <taxon>Chitinophagia</taxon>
        <taxon>Chitinophagales</taxon>
        <taxon>Chitinophagaceae</taxon>
        <taxon>Chitinophaga</taxon>
    </lineage>
</organism>
<dbReference type="GO" id="GO:0003677">
    <property type="term" value="F:DNA binding"/>
    <property type="evidence" value="ECO:0007669"/>
    <property type="project" value="UniProtKB-KW"/>
</dbReference>
<keyword evidence="5" id="KW-0804">Transcription</keyword>
<evidence type="ECO:0000256" key="3">
    <source>
        <dbReference type="ARBA" id="ARBA00023015"/>
    </source>
</evidence>
<dbReference type="InterPro" id="IPR036388">
    <property type="entry name" value="WH-like_DNA-bd_sf"/>
</dbReference>
<dbReference type="SUPFAM" id="SSF46785">
    <property type="entry name" value="Winged helix' DNA-binding domain"/>
    <property type="match status" value="1"/>
</dbReference>
<proteinExistence type="inferred from homology"/>